<dbReference type="PANTHER" id="PTHR31272:SF4">
    <property type="entry name" value="CYTOCHROME C-TYPE BIOGENESIS PROTEIN HI_1454-RELATED"/>
    <property type="match status" value="1"/>
</dbReference>
<keyword evidence="3 6" id="KW-0812">Transmembrane</keyword>
<feature type="transmembrane region" description="Helical" evidence="6">
    <location>
        <begin position="89"/>
        <end position="114"/>
    </location>
</feature>
<evidence type="ECO:0000256" key="3">
    <source>
        <dbReference type="ARBA" id="ARBA00022692"/>
    </source>
</evidence>
<feature type="transmembrane region" description="Helical" evidence="6">
    <location>
        <begin position="32"/>
        <end position="50"/>
    </location>
</feature>
<evidence type="ECO:0000256" key="2">
    <source>
        <dbReference type="ARBA" id="ARBA00006143"/>
    </source>
</evidence>
<feature type="transmembrane region" description="Helical" evidence="6">
    <location>
        <begin position="211"/>
        <end position="229"/>
    </location>
</feature>
<keyword evidence="5 6" id="KW-0472">Membrane</keyword>
<evidence type="ECO:0000256" key="6">
    <source>
        <dbReference type="SAM" id="Phobius"/>
    </source>
</evidence>
<dbReference type="InterPro" id="IPR003834">
    <property type="entry name" value="Cyt_c_assmbl_TM_dom"/>
</dbReference>
<accession>A8RLJ8</accession>
<dbReference type="PANTHER" id="PTHR31272">
    <property type="entry name" value="CYTOCHROME C-TYPE BIOGENESIS PROTEIN HI_1454-RELATED"/>
    <property type="match status" value="1"/>
</dbReference>
<proteinExistence type="inferred from homology"/>
<gene>
    <name evidence="8" type="ORF">CLOBOL_01646</name>
</gene>
<dbReference type="GO" id="GO:0017004">
    <property type="term" value="P:cytochrome complex assembly"/>
    <property type="evidence" value="ECO:0007669"/>
    <property type="project" value="InterPro"/>
</dbReference>
<name>A8RLJ8_ENTBW</name>
<dbReference type="eggNOG" id="COG0785">
    <property type="taxonomic scope" value="Bacteria"/>
</dbReference>
<dbReference type="GO" id="GO:0016020">
    <property type="term" value="C:membrane"/>
    <property type="evidence" value="ECO:0007669"/>
    <property type="project" value="UniProtKB-SubCell"/>
</dbReference>
<comment type="caution">
    <text evidence="8">The sequence shown here is derived from an EMBL/GenBank/DDBJ whole genome shotgun (WGS) entry which is preliminary data.</text>
</comment>
<protein>
    <recommendedName>
        <fullName evidence="7">Cytochrome C biogenesis protein transmembrane domain-containing protein</fullName>
    </recommendedName>
</protein>
<reference evidence="8 9" key="1">
    <citation type="submission" date="2007-08" db="EMBL/GenBank/DDBJ databases">
        <authorList>
            <person name="Fulton L."/>
            <person name="Clifton S."/>
            <person name="Fulton B."/>
            <person name="Xu J."/>
            <person name="Minx P."/>
            <person name="Pepin K.H."/>
            <person name="Johnson M."/>
            <person name="Thiruvilangam P."/>
            <person name="Bhonagiri V."/>
            <person name="Nash W.E."/>
            <person name="Mardis E.R."/>
            <person name="Wilson R.K."/>
        </authorList>
    </citation>
    <scope>NUCLEOTIDE SEQUENCE [LARGE SCALE GENOMIC DNA]</scope>
    <source>
        <strain evidence="9">ATCC BAA-613 / DSM 15670 / CCUG 46953 / JCM 12243 / WAL 16351</strain>
    </source>
</reference>
<feature type="transmembrane region" description="Helical" evidence="6">
    <location>
        <begin position="175"/>
        <end position="199"/>
    </location>
</feature>
<keyword evidence="4 6" id="KW-1133">Transmembrane helix</keyword>
<evidence type="ECO:0000313" key="8">
    <source>
        <dbReference type="EMBL" id="EDP18291.1"/>
    </source>
</evidence>
<dbReference type="EMBL" id="ABCC02000017">
    <property type="protein sequence ID" value="EDP18291.1"/>
    <property type="molecule type" value="Genomic_DNA"/>
</dbReference>
<reference evidence="8 9" key="2">
    <citation type="submission" date="2007-09" db="EMBL/GenBank/DDBJ databases">
        <title>Draft genome sequence of Clostridium bolteae (ATCC BAA-613).</title>
        <authorList>
            <person name="Sudarsanam P."/>
            <person name="Ley R."/>
            <person name="Guruge J."/>
            <person name="Turnbaugh P.J."/>
            <person name="Mahowald M."/>
            <person name="Liep D."/>
            <person name="Gordon J."/>
        </authorList>
    </citation>
    <scope>NUCLEOTIDE SEQUENCE [LARGE SCALE GENOMIC DNA]</scope>
    <source>
        <strain evidence="9">ATCC BAA-613 / DSM 15670 / CCUG 46953 / JCM 12243 / WAL 16351</strain>
    </source>
</reference>
<evidence type="ECO:0000256" key="1">
    <source>
        <dbReference type="ARBA" id="ARBA00004141"/>
    </source>
</evidence>
<dbReference type="Proteomes" id="UP000005396">
    <property type="component" value="Unassembled WGS sequence"/>
</dbReference>
<dbReference type="HOGENOM" id="CLU_053225_2_0_9"/>
<feature type="transmembrane region" description="Helical" evidence="6">
    <location>
        <begin position="135"/>
        <end position="163"/>
    </location>
</feature>
<evidence type="ECO:0000256" key="5">
    <source>
        <dbReference type="ARBA" id="ARBA00023136"/>
    </source>
</evidence>
<feature type="domain" description="Cytochrome C biogenesis protein transmembrane" evidence="7">
    <location>
        <begin position="14"/>
        <end position="229"/>
    </location>
</feature>
<organism evidence="8 9">
    <name type="scientific">Enterocloster bolteae (strain ATCC BAA-613 / DSM 15670 / CCUG 46953 / JCM 12243 / WAL 16351)</name>
    <name type="common">Clostridium bolteae</name>
    <dbReference type="NCBI Taxonomy" id="411902"/>
    <lineage>
        <taxon>Bacteria</taxon>
        <taxon>Bacillati</taxon>
        <taxon>Bacillota</taxon>
        <taxon>Clostridia</taxon>
        <taxon>Lachnospirales</taxon>
        <taxon>Lachnospiraceae</taxon>
        <taxon>Enterocloster</taxon>
    </lineage>
</organism>
<feature type="transmembrane region" description="Helical" evidence="6">
    <location>
        <begin position="62"/>
        <end position="83"/>
    </location>
</feature>
<evidence type="ECO:0000313" key="9">
    <source>
        <dbReference type="Proteomes" id="UP000005396"/>
    </source>
</evidence>
<comment type="subcellular location">
    <subcellularLocation>
        <location evidence="1">Membrane</location>
        <topology evidence="1">Multi-pass membrane protein</topology>
    </subcellularLocation>
</comment>
<sequence length="240" mass="26083">MNERRGLYMAAQTLYLGTVLTAGLLSFFSPCIVPLLPVYISVFSAGSGAAQEDIFQRRIRTLFKSCLFVAGISTCFIILGFGAGALGSIIGSSFFMTAIGLIVIVLGLHQTGLIHIKWLSYEKKVNLKRSHRSDYFGVFLLGLTFSFGWTPCIGPVLGAILGLSATSSRPFYGGFLMAVYSLGFLIPFLILALFSDVLLQRIKKLNKHLGKIKAAGGVVIIMMGILLMTDNLDKILMLIN</sequence>
<dbReference type="AlphaFoldDB" id="A8RLJ8"/>
<dbReference type="Pfam" id="PF02683">
    <property type="entry name" value="DsbD_TM"/>
    <property type="match status" value="1"/>
</dbReference>
<dbReference type="PaxDb" id="411902-CLOBOL_01646"/>
<dbReference type="InterPro" id="IPR051790">
    <property type="entry name" value="Cytochrome_c-biogenesis_DsbD"/>
</dbReference>
<comment type="similarity">
    <text evidence="2">Belongs to the DsbD family.</text>
</comment>
<evidence type="ECO:0000256" key="4">
    <source>
        <dbReference type="ARBA" id="ARBA00022989"/>
    </source>
</evidence>
<evidence type="ECO:0000259" key="7">
    <source>
        <dbReference type="Pfam" id="PF02683"/>
    </source>
</evidence>